<dbReference type="InterPro" id="IPR007632">
    <property type="entry name" value="Anoctamin"/>
</dbReference>
<feature type="non-terminal residue" evidence="8">
    <location>
        <position position="110"/>
    </location>
</feature>
<feature type="domain" description="Anoctamin transmembrane" evidence="7">
    <location>
        <begin position="1"/>
        <end position="110"/>
    </location>
</feature>
<evidence type="ECO:0000259" key="7">
    <source>
        <dbReference type="Pfam" id="PF04547"/>
    </source>
</evidence>
<feature type="non-terminal residue" evidence="8">
    <location>
        <position position="1"/>
    </location>
</feature>
<dbReference type="KEGG" id="tng:GSTEN00000203G001"/>
<accession>Q4THZ8</accession>
<dbReference type="InterPro" id="IPR049452">
    <property type="entry name" value="Anoctamin_TM"/>
</dbReference>
<evidence type="ECO:0000256" key="1">
    <source>
        <dbReference type="ARBA" id="ARBA00004141"/>
    </source>
</evidence>
<reference evidence="8" key="1">
    <citation type="journal article" date="2004" name="Nature">
        <title>Genome duplication in the teleost fish Tetraodon nigroviridis reveals the early vertebrate proto-karyotype.</title>
        <authorList>
            <person name="Jaillon O."/>
            <person name="Aury J.-M."/>
            <person name="Brunet F."/>
            <person name="Petit J.-L."/>
            <person name="Stange-Thomann N."/>
            <person name="Mauceli E."/>
            <person name="Bouneau L."/>
            <person name="Fischer C."/>
            <person name="Ozouf-Costaz C."/>
            <person name="Bernot A."/>
            <person name="Nicaud S."/>
            <person name="Jaffe D."/>
            <person name="Fisher S."/>
            <person name="Lutfalla G."/>
            <person name="Dossat C."/>
            <person name="Segurens B."/>
            <person name="Dasilva C."/>
            <person name="Salanoubat M."/>
            <person name="Levy M."/>
            <person name="Boudet N."/>
            <person name="Castellano S."/>
            <person name="Anthouard V."/>
            <person name="Jubin C."/>
            <person name="Castelli V."/>
            <person name="Katinka M."/>
            <person name="Vacherie B."/>
            <person name="Biemont C."/>
            <person name="Skalli Z."/>
            <person name="Cattolico L."/>
            <person name="Poulain J."/>
            <person name="De Berardinis V."/>
            <person name="Cruaud C."/>
            <person name="Duprat S."/>
            <person name="Brottier P."/>
            <person name="Coutanceau J.-P."/>
            <person name="Gouzy J."/>
            <person name="Parra G."/>
            <person name="Lardier G."/>
            <person name="Chapple C."/>
            <person name="McKernan K.J."/>
            <person name="McEwan P."/>
            <person name="Bosak S."/>
            <person name="Kellis M."/>
            <person name="Volff J.-N."/>
            <person name="Guigo R."/>
            <person name="Zody M.C."/>
            <person name="Mesirov J."/>
            <person name="Lindblad-Toh K."/>
            <person name="Birren B."/>
            <person name="Nusbaum C."/>
            <person name="Kahn D."/>
            <person name="Robinson-Rechavi M."/>
            <person name="Laudet V."/>
            <person name="Schachter V."/>
            <person name="Quetier F."/>
            <person name="Saurin W."/>
            <person name="Scarpelli C."/>
            <person name="Wincker P."/>
            <person name="Lander E.S."/>
            <person name="Weissenbach J."/>
            <person name="Roest Crollius H."/>
        </authorList>
    </citation>
    <scope>NUCLEOTIDE SEQUENCE [LARGE SCALE GENOMIC DNA]</scope>
</reference>
<protein>
    <recommendedName>
        <fullName evidence="6">Anoctamin</fullName>
    </recommendedName>
</protein>
<dbReference type="AlphaFoldDB" id="Q4THZ8"/>
<dbReference type="PANTHER" id="PTHR12308:SF16">
    <property type="entry name" value="ANOCTAMIN-3"/>
    <property type="match status" value="1"/>
</dbReference>
<evidence type="ECO:0000256" key="2">
    <source>
        <dbReference type="ARBA" id="ARBA00009671"/>
    </source>
</evidence>
<dbReference type="PANTHER" id="PTHR12308">
    <property type="entry name" value="ANOCTAMIN"/>
    <property type="match status" value="1"/>
</dbReference>
<comment type="similarity">
    <text evidence="2 6">Belongs to the anoctamin family.</text>
</comment>
<keyword evidence="4" id="KW-1133">Transmembrane helix</keyword>
<evidence type="ECO:0000256" key="3">
    <source>
        <dbReference type="ARBA" id="ARBA00022692"/>
    </source>
</evidence>
<dbReference type="GO" id="GO:0005886">
    <property type="term" value="C:plasma membrane"/>
    <property type="evidence" value="ECO:0007669"/>
    <property type="project" value="TreeGrafter"/>
</dbReference>
<evidence type="ECO:0000256" key="6">
    <source>
        <dbReference type="RuleBase" id="RU280814"/>
    </source>
</evidence>
<comment type="caution">
    <text evidence="8">The sequence shown here is derived from an EMBL/GenBank/DDBJ whole genome shotgun (WGS) entry which is preliminary data.</text>
</comment>
<dbReference type="Pfam" id="PF04547">
    <property type="entry name" value="Anoctamin"/>
    <property type="match status" value="1"/>
</dbReference>
<dbReference type="EMBL" id="CAAE01002516">
    <property type="protein sequence ID" value="CAF87484.1"/>
    <property type="molecule type" value="Genomic_DNA"/>
</dbReference>
<proteinExistence type="inferred from homology"/>
<reference evidence="8" key="2">
    <citation type="submission" date="2004-02" db="EMBL/GenBank/DDBJ databases">
        <authorList>
            <consortium name="Genoscope"/>
            <consortium name="Whitehead Institute Centre for Genome Research"/>
        </authorList>
    </citation>
    <scope>NUCLEOTIDE SEQUENCE</scope>
</reference>
<comment type="subcellular location">
    <subcellularLocation>
        <location evidence="1 6">Membrane</location>
        <topology evidence="1 6">Multi-pass membrane protein</topology>
    </subcellularLocation>
</comment>
<evidence type="ECO:0000256" key="5">
    <source>
        <dbReference type="ARBA" id="ARBA00023136"/>
    </source>
</evidence>
<dbReference type="OrthoDB" id="296386at2759"/>
<keyword evidence="5" id="KW-0472">Membrane</keyword>
<evidence type="ECO:0000256" key="4">
    <source>
        <dbReference type="ARBA" id="ARBA00022989"/>
    </source>
</evidence>
<name>Q4THZ8_TETNG</name>
<sequence length="110" mass="12544">GVWHGILEGTGVLAVITNAFVIAITSDYTPRFVYAFKYGPCVENSEDECLRGSMNSSLSVFEMKVADSNQTQYCRYRDYRAPPWSAVPYEFTLQFWHVLAARLAFIIVFE</sequence>
<keyword evidence="3" id="KW-0812">Transmembrane</keyword>
<evidence type="ECO:0000313" key="8">
    <source>
        <dbReference type="EMBL" id="CAF87484.1"/>
    </source>
</evidence>
<gene>
    <name evidence="8" type="ORF">GSTENG00000203001</name>
</gene>
<dbReference type="GO" id="GO:0005254">
    <property type="term" value="F:chloride channel activity"/>
    <property type="evidence" value="ECO:0007669"/>
    <property type="project" value="TreeGrafter"/>
</dbReference>
<organism evidence="8">
    <name type="scientific">Tetraodon nigroviridis</name>
    <name type="common">Spotted green pufferfish</name>
    <name type="synonym">Chelonodon nigroviridis</name>
    <dbReference type="NCBI Taxonomy" id="99883"/>
    <lineage>
        <taxon>Eukaryota</taxon>
        <taxon>Metazoa</taxon>
        <taxon>Chordata</taxon>
        <taxon>Craniata</taxon>
        <taxon>Vertebrata</taxon>
        <taxon>Euteleostomi</taxon>
        <taxon>Actinopterygii</taxon>
        <taxon>Neopterygii</taxon>
        <taxon>Teleostei</taxon>
        <taxon>Neoteleostei</taxon>
        <taxon>Acanthomorphata</taxon>
        <taxon>Eupercaria</taxon>
        <taxon>Tetraodontiformes</taxon>
        <taxon>Tetradontoidea</taxon>
        <taxon>Tetraodontidae</taxon>
        <taxon>Tetraodon</taxon>
    </lineage>
</organism>